<dbReference type="SUPFAM" id="SSF56752">
    <property type="entry name" value="D-aminoacid aminotransferase-like PLP-dependent enzymes"/>
    <property type="match status" value="1"/>
</dbReference>
<evidence type="ECO:0000256" key="9">
    <source>
        <dbReference type="ARBA" id="ARBA00022898"/>
    </source>
</evidence>
<comment type="pathway">
    <text evidence="2 17">Amino-acid biosynthesis; L-isoleucine biosynthesis; L-isoleucine from 2-oxobutanoate: step 4/4.</text>
</comment>
<dbReference type="CDD" id="cd01557">
    <property type="entry name" value="BCAT_beta_family"/>
    <property type="match status" value="1"/>
</dbReference>
<organism evidence="18 19">
    <name type="scientific">Priestia endophytica DSM 13796</name>
    <dbReference type="NCBI Taxonomy" id="1121089"/>
    <lineage>
        <taxon>Bacteria</taxon>
        <taxon>Bacillati</taxon>
        <taxon>Bacillota</taxon>
        <taxon>Bacilli</taxon>
        <taxon>Bacillales</taxon>
        <taxon>Bacillaceae</taxon>
        <taxon>Priestia</taxon>
    </lineage>
</organism>
<comment type="cofactor">
    <cofactor evidence="1 15">
        <name>pyridoxal 5'-phosphate</name>
        <dbReference type="ChEBI" id="CHEBI:597326"/>
    </cofactor>
</comment>
<comment type="catalytic activity">
    <reaction evidence="12 16">
        <text>L-isoleucine + 2-oxoglutarate = (S)-3-methyl-2-oxopentanoate + L-glutamate</text>
        <dbReference type="Rhea" id="RHEA:24801"/>
        <dbReference type="ChEBI" id="CHEBI:16810"/>
        <dbReference type="ChEBI" id="CHEBI:29985"/>
        <dbReference type="ChEBI" id="CHEBI:35146"/>
        <dbReference type="ChEBI" id="CHEBI:58045"/>
        <dbReference type="EC" id="2.6.1.42"/>
    </reaction>
</comment>
<comment type="pathway">
    <text evidence="3 17">Amino-acid biosynthesis; L-valine biosynthesis; L-valine from pyruvate: step 4/4.</text>
</comment>
<evidence type="ECO:0000313" key="19">
    <source>
        <dbReference type="Proteomes" id="UP000182762"/>
    </source>
</evidence>
<sequence>MLQTIEVTKTSQKKTKPKHSELGFGKFFTDHMFTMDYSTDKGWHSPRITPYAPLTLEPSSMVFHYGQAVFEGLKAYRTSDNRVQLFRPLKNVKRMNLSNERLSMPEIPEDLAMEALKNLIEIDKDWIPTEEGCSLYIRPFIIATDAFLGVRPSSTYKFMIILSPVGAYYNSGEQLQPVSIYVENEYVRAVRGGVGIAKTAGNYAGSLRAQTEAEKLGFDQVLWLDAIEKKYVEEVGSMNIFFKIGGKVYTPELSGSILDGITRTSVIELLEHWNIPVEQKRISVEEIFEAYERGELEEIFGTGTAAVISPVGKLKWGERELTVGNGKPGQLSLDIYNTITGIQTGSVEDELNWTLKID</sequence>
<protein>
    <recommendedName>
        <fullName evidence="16">Branched-chain-amino-acid aminotransferase</fullName>
        <ecNumber evidence="16">2.6.1.42</ecNumber>
    </recommendedName>
</protein>
<dbReference type="InterPro" id="IPR018300">
    <property type="entry name" value="Aminotrans_IV_CS"/>
</dbReference>
<name>A0A1I6AWZ9_9BACI</name>
<dbReference type="InterPro" id="IPR001544">
    <property type="entry name" value="Aminotrans_IV"/>
</dbReference>
<dbReference type="InterPro" id="IPR043132">
    <property type="entry name" value="BCAT-like_C"/>
</dbReference>
<evidence type="ECO:0000313" key="18">
    <source>
        <dbReference type="EMBL" id="SFQ73212.1"/>
    </source>
</evidence>
<evidence type="ECO:0000256" key="2">
    <source>
        <dbReference type="ARBA" id="ARBA00004824"/>
    </source>
</evidence>
<accession>A0A1I6AWZ9</accession>
<keyword evidence="6 16" id="KW-0032">Aminotransferase</keyword>
<dbReference type="InterPro" id="IPR043131">
    <property type="entry name" value="BCAT-like_N"/>
</dbReference>
<dbReference type="Pfam" id="PF01063">
    <property type="entry name" value="Aminotran_4"/>
    <property type="match status" value="1"/>
</dbReference>
<dbReference type="Gene3D" id="3.20.10.10">
    <property type="entry name" value="D-amino Acid Aminotransferase, subunit A, domain 2"/>
    <property type="match status" value="1"/>
</dbReference>
<reference evidence="18 19" key="1">
    <citation type="submission" date="2016-10" db="EMBL/GenBank/DDBJ databases">
        <authorList>
            <person name="Varghese N."/>
            <person name="Submissions S."/>
        </authorList>
    </citation>
    <scope>NUCLEOTIDE SEQUENCE [LARGE SCALE GENOMIC DNA]</scope>
    <source>
        <strain evidence="18 19">DSM 13796</strain>
    </source>
</reference>
<dbReference type="Proteomes" id="UP000182762">
    <property type="component" value="Unassembled WGS sequence"/>
</dbReference>
<dbReference type="PROSITE" id="PS00770">
    <property type="entry name" value="AA_TRANSFER_CLASS_4"/>
    <property type="match status" value="1"/>
</dbReference>
<evidence type="ECO:0000256" key="3">
    <source>
        <dbReference type="ARBA" id="ARBA00004931"/>
    </source>
</evidence>
<gene>
    <name evidence="18" type="ORF">SAMN02745910_03098</name>
</gene>
<evidence type="ECO:0000256" key="16">
    <source>
        <dbReference type="RuleBase" id="RU004517"/>
    </source>
</evidence>
<dbReference type="InterPro" id="IPR005786">
    <property type="entry name" value="B_amino_transII"/>
</dbReference>
<comment type="pathway">
    <text evidence="4 17">Amino-acid biosynthesis; L-leucine biosynthesis; L-leucine from 3-methyl-2-oxobutanoate: step 4/4.</text>
</comment>
<evidence type="ECO:0000256" key="14">
    <source>
        <dbReference type="RuleBase" id="RU004106"/>
    </source>
</evidence>
<dbReference type="PIRSF" id="PIRSF006468">
    <property type="entry name" value="BCAT1"/>
    <property type="match status" value="1"/>
</dbReference>
<evidence type="ECO:0000256" key="13">
    <source>
        <dbReference type="ARBA" id="ARBA00049229"/>
    </source>
</evidence>
<comment type="catalytic activity">
    <reaction evidence="13 16">
        <text>L-leucine + 2-oxoglutarate = 4-methyl-2-oxopentanoate + L-glutamate</text>
        <dbReference type="Rhea" id="RHEA:18321"/>
        <dbReference type="ChEBI" id="CHEBI:16810"/>
        <dbReference type="ChEBI" id="CHEBI:17865"/>
        <dbReference type="ChEBI" id="CHEBI:29985"/>
        <dbReference type="ChEBI" id="CHEBI:57427"/>
        <dbReference type="EC" id="2.6.1.42"/>
    </reaction>
</comment>
<keyword evidence="8 16" id="KW-0808">Transferase</keyword>
<evidence type="ECO:0000256" key="1">
    <source>
        <dbReference type="ARBA" id="ARBA00001933"/>
    </source>
</evidence>
<keyword evidence="10 16" id="KW-0100">Branched-chain amino acid biosynthesis</keyword>
<comment type="caution">
    <text evidence="18">The sequence shown here is derived from an EMBL/GenBank/DDBJ whole genome shotgun (WGS) entry which is preliminary data.</text>
</comment>
<dbReference type="NCBIfam" id="NF009897">
    <property type="entry name" value="PRK13357.1"/>
    <property type="match status" value="1"/>
</dbReference>
<evidence type="ECO:0000256" key="4">
    <source>
        <dbReference type="ARBA" id="ARBA00005072"/>
    </source>
</evidence>
<dbReference type="EMBL" id="FOXX01000007">
    <property type="protein sequence ID" value="SFQ73212.1"/>
    <property type="molecule type" value="Genomic_DNA"/>
</dbReference>
<evidence type="ECO:0000256" key="5">
    <source>
        <dbReference type="ARBA" id="ARBA00009320"/>
    </source>
</evidence>
<proteinExistence type="inferred from homology"/>
<evidence type="ECO:0000256" key="11">
    <source>
        <dbReference type="ARBA" id="ARBA00048212"/>
    </source>
</evidence>
<dbReference type="RefSeq" id="WP_061803360.1">
    <property type="nucleotide sequence ID" value="NZ_FOXX01000007.1"/>
</dbReference>
<evidence type="ECO:0000256" key="10">
    <source>
        <dbReference type="ARBA" id="ARBA00023304"/>
    </source>
</evidence>
<evidence type="ECO:0000256" key="7">
    <source>
        <dbReference type="ARBA" id="ARBA00022605"/>
    </source>
</evidence>
<dbReference type="GeneID" id="93711717"/>
<dbReference type="InterPro" id="IPR036038">
    <property type="entry name" value="Aminotransferase-like"/>
</dbReference>
<comment type="catalytic activity">
    <reaction evidence="11 16">
        <text>L-valine + 2-oxoglutarate = 3-methyl-2-oxobutanoate + L-glutamate</text>
        <dbReference type="Rhea" id="RHEA:24813"/>
        <dbReference type="ChEBI" id="CHEBI:11851"/>
        <dbReference type="ChEBI" id="CHEBI:16810"/>
        <dbReference type="ChEBI" id="CHEBI:29985"/>
        <dbReference type="ChEBI" id="CHEBI:57762"/>
        <dbReference type="EC" id="2.6.1.42"/>
    </reaction>
</comment>
<evidence type="ECO:0000256" key="15">
    <source>
        <dbReference type="RuleBase" id="RU004516"/>
    </source>
</evidence>
<keyword evidence="9 15" id="KW-0663">Pyridoxal phosphate</keyword>
<dbReference type="PANTHER" id="PTHR11825:SF44">
    <property type="entry name" value="BRANCHED-CHAIN-AMINO-ACID AMINOTRANSFERASE"/>
    <property type="match status" value="1"/>
</dbReference>
<comment type="similarity">
    <text evidence="5 14">Belongs to the class-IV pyridoxal-phosphate-dependent aminotransferase family.</text>
</comment>
<dbReference type="PANTHER" id="PTHR11825">
    <property type="entry name" value="SUBGROUP IIII AMINOTRANSFERASE"/>
    <property type="match status" value="1"/>
</dbReference>
<dbReference type="EC" id="2.6.1.42" evidence="16"/>
<evidence type="ECO:0000256" key="17">
    <source>
        <dbReference type="RuleBase" id="RU004519"/>
    </source>
</evidence>
<dbReference type="NCBIfam" id="TIGR01123">
    <property type="entry name" value="ilvE_II"/>
    <property type="match status" value="1"/>
</dbReference>
<dbReference type="Gene3D" id="3.30.470.10">
    <property type="match status" value="1"/>
</dbReference>
<dbReference type="InterPro" id="IPR033939">
    <property type="entry name" value="BCAT_family"/>
</dbReference>
<dbReference type="GO" id="GO:0008483">
    <property type="term" value="F:transaminase activity"/>
    <property type="evidence" value="ECO:0007669"/>
    <property type="project" value="UniProtKB-KW"/>
</dbReference>
<evidence type="ECO:0000256" key="8">
    <source>
        <dbReference type="ARBA" id="ARBA00022679"/>
    </source>
</evidence>
<keyword evidence="19" id="KW-1185">Reference proteome</keyword>
<evidence type="ECO:0000256" key="6">
    <source>
        <dbReference type="ARBA" id="ARBA00022576"/>
    </source>
</evidence>
<evidence type="ECO:0000256" key="12">
    <source>
        <dbReference type="ARBA" id="ARBA00048798"/>
    </source>
</evidence>
<keyword evidence="7 16" id="KW-0028">Amino-acid biosynthesis</keyword>